<dbReference type="GeneID" id="29069347"/>
<proteinExistence type="predicted"/>
<gene>
    <name evidence="1" type="ORF">HUXLEY_225</name>
</gene>
<accession>A0A1B2IDE5</accession>
<protein>
    <submittedName>
        <fullName evidence="1">Uncharacterized protein</fullName>
    </submittedName>
</protein>
<dbReference type="EMBL" id="KX397368">
    <property type="protein sequence ID" value="ANZ49307.1"/>
    <property type="molecule type" value="Genomic_DNA"/>
</dbReference>
<dbReference type="Proteomes" id="UP000203302">
    <property type="component" value="Segment"/>
</dbReference>
<evidence type="ECO:0000313" key="2">
    <source>
        <dbReference type="Proteomes" id="UP000203302"/>
    </source>
</evidence>
<evidence type="ECO:0000313" key="1">
    <source>
        <dbReference type="EMBL" id="ANZ49307.1"/>
    </source>
</evidence>
<dbReference type="KEGG" id="vg:29069347"/>
<organism evidence="1 2">
    <name type="scientific">Erwinia phage vB_EamM_Huxley</name>
    <dbReference type="NCBI Taxonomy" id="1883373"/>
    <lineage>
        <taxon>Viruses</taxon>
        <taxon>Duplodnaviria</taxon>
        <taxon>Heunggongvirae</taxon>
        <taxon>Uroviricota</taxon>
        <taxon>Caudoviricetes</taxon>
        <taxon>Chimalliviridae</taxon>
        <taxon>Machinavirus</taxon>
        <taxon>Machinavirus machina</taxon>
    </lineage>
</organism>
<reference evidence="2" key="1">
    <citation type="submission" date="2016-06" db="EMBL/GenBank/DDBJ databases">
        <authorList>
            <person name="Berg J.A."/>
            <person name="Grossarth S.E."/>
            <person name="Jarvis T.M."/>
            <person name="Merrill B.D."/>
            <person name="Breakwell D.P."/>
            <person name="Hope S."/>
            <person name="Grose J.H."/>
        </authorList>
    </citation>
    <scope>NUCLEOTIDE SEQUENCE [LARGE SCALE GENOMIC DNA]</scope>
</reference>
<dbReference type="RefSeq" id="YP_009293193.1">
    <property type="nucleotide sequence ID" value="NC_031127.1"/>
</dbReference>
<name>A0A1B2IDE5_9CAUD</name>
<sequence length="200" mass="23142">MKLHINLTPSNFEKHWPEMMMQIRESMDAFMHEFTGLAVEDNKLLTLPLWSVLFDPISRLSNSMLTFEFDKTDIEDKRIEKNIEIITLDTKLDSVLEDIRDAVNYELNEFKTSTTANEALNEWLKEMSDETRGKLRDELVGLVHRHISTLLDILFAQLTAEIIEISFRFRPRPVLVSTDGGTKMVGRISDMIQDVPDEPA</sequence>